<dbReference type="InterPro" id="IPR007739">
    <property type="entry name" value="RgpF"/>
</dbReference>
<dbReference type="RefSeq" id="WP_094109050.1">
    <property type="nucleotide sequence ID" value="NZ_LUTP01000010.1"/>
</dbReference>
<dbReference type="Pfam" id="PF05045">
    <property type="entry name" value="RgpF"/>
    <property type="match status" value="1"/>
</dbReference>
<evidence type="ECO:0000313" key="2">
    <source>
        <dbReference type="Proteomes" id="UP000194020"/>
    </source>
</evidence>
<evidence type="ECO:0000313" key="1">
    <source>
        <dbReference type="EMBL" id="OSN06944.1"/>
    </source>
</evidence>
<accession>A0A1X3RXV7</accession>
<name>A0A1X3RXV7_9GAMM</name>
<dbReference type="OrthoDB" id="8849801at2"/>
<dbReference type="EMBL" id="LUTP01000010">
    <property type="protein sequence ID" value="OSN06944.1"/>
    <property type="molecule type" value="Genomic_DNA"/>
</dbReference>
<sequence length="414" mass="48359">MAYMILLFNRAKRFLSLFSIKLGLRFRSFLERRKYPSKCSIIYEREYLSEPVMLLALYEKGGLRNDVQCLLKFAKKLGIYTIGVNTRSMQWDPEYSELLDCYIERDNFGRDFGSYKVGFNHIYSKSIDERCNRFLMINDSVFFSEKHCLSFLKIMFESEIDVLGATENHEIRHHLGSFCISMSGNILRSDKLKKYWSNYKNSDIRPEVIARGEMGLSQCLRSIVSADDQFRAYYDTAYVSSIIEDRTDELLPLLDRLSCKSEHRGWRKFNWEDALNTSAFLKNSLLKPIGDDDFFFDVNDWKGLEGLIPNNKGDIDPERFLGEFEEKVKAHFLTCFNSGSQIHANNIFLHYIGMPIIKLDGLYRGMFNAEDVENIASQLVPSQKDEFRRMMYSRPFGGHVLFGWKNTAFFNGFI</sequence>
<gene>
    <name evidence="1" type="ORF">AU511_05460</name>
</gene>
<proteinExistence type="predicted"/>
<protein>
    <recommendedName>
        <fullName evidence="3">Rhamnan synthesis protein F</fullName>
    </recommendedName>
</protein>
<evidence type="ECO:0008006" key="3">
    <source>
        <dbReference type="Google" id="ProtNLM"/>
    </source>
</evidence>
<reference evidence="1 2" key="1">
    <citation type="submission" date="2016-02" db="EMBL/GenBank/DDBJ databases">
        <title>Species-wide whole genome sequencing reveals diversity, host range in Lonsdalea quercina.</title>
        <authorList>
            <person name="Li Y."/>
        </authorList>
    </citation>
    <scope>NUCLEOTIDE SEQUENCE [LARGE SCALE GENOMIC DNA]</scope>
    <source>
        <strain evidence="1 2">LMG 26264</strain>
    </source>
</reference>
<dbReference type="Proteomes" id="UP000194020">
    <property type="component" value="Unassembled WGS sequence"/>
</dbReference>
<dbReference type="AlphaFoldDB" id="A0A1X3RXV7"/>
<comment type="caution">
    <text evidence="1">The sequence shown here is derived from an EMBL/GenBank/DDBJ whole genome shotgun (WGS) entry which is preliminary data.</text>
</comment>
<organism evidence="1 2">
    <name type="scientific">Lonsdalea iberica</name>
    <dbReference type="NCBI Taxonomy" id="1082703"/>
    <lineage>
        <taxon>Bacteria</taxon>
        <taxon>Pseudomonadati</taxon>
        <taxon>Pseudomonadota</taxon>
        <taxon>Gammaproteobacteria</taxon>
        <taxon>Enterobacterales</taxon>
        <taxon>Pectobacteriaceae</taxon>
        <taxon>Lonsdalea</taxon>
    </lineage>
</organism>